<feature type="compositionally biased region" description="Polar residues" evidence="1">
    <location>
        <begin position="1"/>
        <end position="10"/>
    </location>
</feature>
<name>A0A6A5HS33_CAERE</name>
<proteinExistence type="predicted"/>
<protein>
    <submittedName>
        <fullName evidence="3">Uncharacterized protein</fullName>
    </submittedName>
</protein>
<reference evidence="3 4" key="1">
    <citation type="submission" date="2019-12" db="EMBL/GenBank/DDBJ databases">
        <title>Chromosome-level assembly of the Caenorhabditis remanei genome.</title>
        <authorList>
            <person name="Teterina A.A."/>
            <person name="Willis J.H."/>
            <person name="Phillips P.C."/>
        </authorList>
    </citation>
    <scope>NUCLEOTIDE SEQUENCE [LARGE SCALE GENOMIC DNA]</scope>
    <source>
        <strain evidence="3 4">PX506</strain>
        <tissue evidence="3">Whole organism</tissue>
    </source>
</reference>
<dbReference type="GeneID" id="9810929"/>
<feature type="region of interest" description="Disordered" evidence="1">
    <location>
        <begin position="1"/>
        <end position="31"/>
    </location>
</feature>
<dbReference type="CTD" id="9810929"/>
<dbReference type="Proteomes" id="UP000483820">
    <property type="component" value="Chromosome I"/>
</dbReference>
<accession>A0A6A5HS33</accession>
<keyword evidence="2" id="KW-0812">Transmembrane</keyword>
<keyword evidence="2" id="KW-0472">Membrane</keyword>
<gene>
    <name evidence="3" type="ORF">GCK72_001353</name>
</gene>
<dbReference type="AlphaFoldDB" id="A0A6A5HS33"/>
<organism evidence="3 4">
    <name type="scientific">Caenorhabditis remanei</name>
    <name type="common">Caenorhabditis vulgaris</name>
    <dbReference type="NCBI Taxonomy" id="31234"/>
    <lineage>
        <taxon>Eukaryota</taxon>
        <taxon>Metazoa</taxon>
        <taxon>Ecdysozoa</taxon>
        <taxon>Nematoda</taxon>
        <taxon>Chromadorea</taxon>
        <taxon>Rhabditida</taxon>
        <taxon>Rhabditina</taxon>
        <taxon>Rhabditomorpha</taxon>
        <taxon>Rhabditoidea</taxon>
        <taxon>Rhabditidae</taxon>
        <taxon>Peloderinae</taxon>
        <taxon>Caenorhabditis</taxon>
    </lineage>
</organism>
<dbReference type="EMBL" id="WUAV01000001">
    <property type="protein sequence ID" value="KAF1769536.1"/>
    <property type="molecule type" value="Genomic_DNA"/>
</dbReference>
<keyword evidence="2" id="KW-1133">Transmembrane helix</keyword>
<evidence type="ECO:0000256" key="2">
    <source>
        <dbReference type="SAM" id="Phobius"/>
    </source>
</evidence>
<dbReference type="KEGG" id="crq:GCK72_001353"/>
<dbReference type="RefSeq" id="XP_003111335.2">
    <property type="nucleotide sequence ID" value="XM_003111287.2"/>
</dbReference>
<comment type="caution">
    <text evidence="3">The sequence shown here is derived from an EMBL/GenBank/DDBJ whole genome shotgun (WGS) entry which is preliminary data.</text>
</comment>
<evidence type="ECO:0000256" key="1">
    <source>
        <dbReference type="SAM" id="MobiDB-lite"/>
    </source>
</evidence>
<feature type="transmembrane region" description="Helical" evidence="2">
    <location>
        <begin position="170"/>
        <end position="193"/>
    </location>
</feature>
<evidence type="ECO:0000313" key="4">
    <source>
        <dbReference type="Proteomes" id="UP000483820"/>
    </source>
</evidence>
<evidence type="ECO:0000313" key="3">
    <source>
        <dbReference type="EMBL" id="KAF1769536.1"/>
    </source>
</evidence>
<feature type="transmembrane region" description="Helical" evidence="2">
    <location>
        <begin position="205"/>
        <end position="225"/>
    </location>
</feature>
<feature type="transmembrane region" description="Helical" evidence="2">
    <location>
        <begin position="71"/>
        <end position="89"/>
    </location>
</feature>
<sequence>MNSDQDNASQDGKAPSLPPASPSSGNTAQLDADIPGFEFELEENLVNTSSVESTSSSAPDFEPGRHPNAKLFVIIFALLGNSVIIYQACRDIPREYRSFFCLIFSFDTCILELDRGIKLIELFEFLLHITLELLVPLSTIITFFITQLLISLIPIMSYRLRNPVPMLAKIIFLTMFLHCLANILKSLSMLSYLGTTDQKEFWQEYLIVSGLGLFWMYQLLNMSTFSRLTTLNYYRAQETVRLRNNPIDDI</sequence>
<feature type="transmembrane region" description="Helical" evidence="2">
    <location>
        <begin position="133"/>
        <end position="158"/>
    </location>
</feature>